<feature type="compositionally biased region" description="Basic and acidic residues" evidence="1">
    <location>
        <begin position="98"/>
        <end position="107"/>
    </location>
</feature>
<feature type="region of interest" description="Disordered" evidence="1">
    <location>
        <begin position="40"/>
        <end position="61"/>
    </location>
</feature>
<evidence type="ECO:0000313" key="3">
    <source>
        <dbReference type="Proteomes" id="UP000070133"/>
    </source>
</evidence>
<dbReference type="AlphaFoldDB" id="A0A139HA81"/>
<keyword evidence="3" id="KW-1185">Reference proteome</keyword>
<sequence>MPSTLANPNSTYTNSMSDSWVHDQNDCDQQNGIWNDALTRQHEKPTTNARRLSKAASTSTTGRLVSRFHVREYLERVVLPLKLAWANRRPHPEQGSMAEKRRTRIEGSQHPSLTDPGNVRNSVGPSLDTVYIPDPTLLHDMQLEMDMGRVLPMRNS</sequence>
<organism evidence="2 3">
    <name type="scientific">Pseudocercospora eumusae</name>
    <dbReference type="NCBI Taxonomy" id="321146"/>
    <lineage>
        <taxon>Eukaryota</taxon>
        <taxon>Fungi</taxon>
        <taxon>Dikarya</taxon>
        <taxon>Ascomycota</taxon>
        <taxon>Pezizomycotina</taxon>
        <taxon>Dothideomycetes</taxon>
        <taxon>Dothideomycetidae</taxon>
        <taxon>Mycosphaerellales</taxon>
        <taxon>Mycosphaerellaceae</taxon>
        <taxon>Pseudocercospora</taxon>
    </lineage>
</organism>
<proteinExistence type="predicted"/>
<gene>
    <name evidence="2" type="ORF">AC578_9006</name>
</gene>
<evidence type="ECO:0000256" key="1">
    <source>
        <dbReference type="SAM" id="MobiDB-lite"/>
    </source>
</evidence>
<name>A0A139HA81_9PEZI</name>
<feature type="region of interest" description="Disordered" evidence="1">
    <location>
        <begin position="89"/>
        <end position="126"/>
    </location>
</feature>
<feature type="compositionally biased region" description="Polar residues" evidence="1">
    <location>
        <begin position="46"/>
        <end position="61"/>
    </location>
</feature>
<dbReference type="Proteomes" id="UP000070133">
    <property type="component" value="Unassembled WGS sequence"/>
</dbReference>
<dbReference type="EMBL" id="LFZN01000093">
    <property type="protein sequence ID" value="KXS99351.1"/>
    <property type="molecule type" value="Genomic_DNA"/>
</dbReference>
<comment type="caution">
    <text evidence="2">The sequence shown here is derived from an EMBL/GenBank/DDBJ whole genome shotgun (WGS) entry which is preliminary data.</text>
</comment>
<protein>
    <submittedName>
        <fullName evidence="2">Uncharacterized protein</fullName>
    </submittedName>
</protein>
<accession>A0A139HA81</accession>
<evidence type="ECO:0000313" key="2">
    <source>
        <dbReference type="EMBL" id="KXS99351.1"/>
    </source>
</evidence>
<reference evidence="2 3" key="1">
    <citation type="submission" date="2015-07" db="EMBL/GenBank/DDBJ databases">
        <title>Comparative genomics of the Sigatoka disease complex on banana suggests a link between parallel evolutionary changes in Pseudocercospora fijiensis and Pseudocercospora eumusae and increased virulence on the banana host.</title>
        <authorList>
            <person name="Chang T.-C."/>
            <person name="Salvucci A."/>
            <person name="Crous P.W."/>
            <person name="Stergiopoulos I."/>
        </authorList>
    </citation>
    <scope>NUCLEOTIDE SEQUENCE [LARGE SCALE GENOMIC DNA]</scope>
    <source>
        <strain evidence="2 3">CBS 114824</strain>
    </source>
</reference>